<feature type="compositionally biased region" description="Basic and acidic residues" evidence="1">
    <location>
        <begin position="164"/>
        <end position="173"/>
    </location>
</feature>
<feature type="transmembrane region" description="Helical" evidence="2">
    <location>
        <begin position="30"/>
        <end position="53"/>
    </location>
</feature>
<evidence type="ECO:0000313" key="3">
    <source>
        <dbReference type="EMBL" id="RFU38836.1"/>
    </source>
</evidence>
<dbReference type="AlphaFoldDB" id="A0A372JG93"/>
<dbReference type="EMBL" id="QURH01000681">
    <property type="protein sequence ID" value="RFU38836.1"/>
    <property type="molecule type" value="Genomic_DNA"/>
</dbReference>
<dbReference type="RefSeq" id="WP_158588047.1">
    <property type="nucleotide sequence ID" value="NZ_QURH01000681.1"/>
</dbReference>
<accession>A0A372JG93</accession>
<evidence type="ECO:0000313" key="4">
    <source>
        <dbReference type="Proteomes" id="UP000261811"/>
    </source>
</evidence>
<evidence type="ECO:0000256" key="1">
    <source>
        <dbReference type="SAM" id="MobiDB-lite"/>
    </source>
</evidence>
<keyword evidence="2" id="KW-0472">Membrane</keyword>
<proteinExistence type="predicted"/>
<keyword evidence="2" id="KW-1133">Transmembrane helix</keyword>
<evidence type="ECO:0000256" key="2">
    <source>
        <dbReference type="SAM" id="Phobius"/>
    </source>
</evidence>
<organism evidence="3 4">
    <name type="scientific">Actinomadura logoneensis</name>
    <dbReference type="NCBI Taxonomy" id="2293572"/>
    <lineage>
        <taxon>Bacteria</taxon>
        <taxon>Bacillati</taxon>
        <taxon>Actinomycetota</taxon>
        <taxon>Actinomycetes</taxon>
        <taxon>Streptosporangiales</taxon>
        <taxon>Thermomonosporaceae</taxon>
        <taxon>Actinomadura</taxon>
    </lineage>
</organism>
<dbReference type="Proteomes" id="UP000261811">
    <property type="component" value="Unassembled WGS sequence"/>
</dbReference>
<feature type="non-terminal residue" evidence="3">
    <location>
        <position position="1"/>
    </location>
</feature>
<sequence length="173" mass="17744">PAAPPRAPGTRTARTLRVAAPVGLAAALGFWLAGPLGVAVAAVSALVGALPQWSVRRAARTVRSAWIAAFFMLVGGVSVAAAAWLNRHGVRPDLLPLLRDVLPQICGLVVVGRLTAALTAPEAPDTWLADGAALQWAPAAAQSPPPEGMAVRWASAAEQDPPSDDPHPDEARG</sequence>
<feature type="transmembrane region" description="Helical" evidence="2">
    <location>
        <begin position="65"/>
        <end position="85"/>
    </location>
</feature>
<protein>
    <submittedName>
        <fullName evidence="3">Uncharacterized protein</fullName>
    </submittedName>
</protein>
<gene>
    <name evidence="3" type="ORF">DZF91_25575</name>
</gene>
<name>A0A372JG93_9ACTN</name>
<comment type="caution">
    <text evidence="3">The sequence shown here is derived from an EMBL/GenBank/DDBJ whole genome shotgun (WGS) entry which is preliminary data.</text>
</comment>
<keyword evidence="2" id="KW-0812">Transmembrane</keyword>
<reference evidence="3 4" key="1">
    <citation type="submission" date="2018-08" db="EMBL/GenBank/DDBJ databases">
        <title>Actinomadura jelena sp. nov., a novel Actinomycete isolated from soil in Chad.</title>
        <authorList>
            <person name="Shi L."/>
        </authorList>
    </citation>
    <scope>NUCLEOTIDE SEQUENCE [LARGE SCALE GENOMIC DNA]</scope>
    <source>
        <strain evidence="3 4">NEAU-G17</strain>
    </source>
</reference>
<keyword evidence="4" id="KW-1185">Reference proteome</keyword>
<feature type="region of interest" description="Disordered" evidence="1">
    <location>
        <begin position="138"/>
        <end position="173"/>
    </location>
</feature>